<accession>A0A318JPN7</accession>
<comment type="function">
    <text evidence="2 11">Catalyzes the insertion of molybdate into adenylated molybdopterin with the concomitant release of AMP.</text>
</comment>
<dbReference type="Gene3D" id="3.90.105.10">
    <property type="entry name" value="Molybdopterin biosynthesis moea protein, domain 2"/>
    <property type="match status" value="1"/>
</dbReference>
<evidence type="ECO:0000256" key="1">
    <source>
        <dbReference type="ARBA" id="ARBA00001946"/>
    </source>
</evidence>
<dbReference type="AlphaFoldDB" id="A0A318JPN7"/>
<dbReference type="InterPro" id="IPR001453">
    <property type="entry name" value="MoaB/Mog_dom"/>
</dbReference>
<dbReference type="EC" id="2.10.1.1" evidence="11"/>
<reference evidence="13 14" key="1">
    <citation type="submission" date="2018-05" db="EMBL/GenBank/DDBJ databases">
        <title>Genomic Encyclopedia of Type Strains, Phase IV (KMG-IV): sequencing the most valuable type-strain genomes for metagenomic binning, comparative biology and taxonomic classification.</title>
        <authorList>
            <person name="Goeker M."/>
        </authorList>
    </citation>
    <scope>NUCLEOTIDE SEQUENCE [LARGE SCALE GENOMIC DNA]</scope>
    <source>
        <strain evidence="13 14">DSM 25134</strain>
    </source>
</reference>
<dbReference type="Pfam" id="PF03453">
    <property type="entry name" value="MoeA_N"/>
    <property type="match status" value="1"/>
</dbReference>
<keyword evidence="14" id="KW-1185">Reference proteome</keyword>
<keyword evidence="6 11" id="KW-0808">Transferase</keyword>
<evidence type="ECO:0000259" key="12">
    <source>
        <dbReference type="SMART" id="SM00852"/>
    </source>
</evidence>
<dbReference type="Gene3D" id="2.40.340.10">
    <property type="entry name" value="MoeA, C-terminal, domain IV"/>
    <property type="match status" value="1"/>
</dbReference>
<dbReference type="InterPro" id="IPR038987">
    <property type="entry name" value="MoeA-like"/>
</dbReference>
<dbReference type="InterPro" id="IPR036688">
    <property type="entry name" value="MoeA_C_domain_IV_sf"/>
</dbReference>
<evidence type="ECO:0000256" key="3">
    <source>
        <dbReference type="ARBA" id="ARBA00005046"/>
    </source>
</evidence>
<dbReference type="GO" id="GO:0046872">
    <property type="term" value="F:metal ion binding"/>
    <property type="evidence" value="ECO:0007669"/>
    <property type="project" value="UniProtKB-UniRule"/>
</dbReference>
<dbReference type="Proteomes" id="UP000248395">
    <property type="component" value="Unassembled WGS sequence"/>
</dbReference>
<dbReference type="UniPathway" id="UPA00344"/>
<dbReference type="PANTHER" id="PTHR10192:SF5">
    <property type="entry name" value="GEPHYRIN"/>
    <property type="match status" value="1"/>
</dbReference>
<dbReference type="SUPFAM" id="SSF63882">
    <property type="entry name" value="MoeA N-terminal region -like"/>
    <property type="match status" value="1"/>
</dbReference>
<dbReference type="InterPro" id="IPR005110">
    <property type="entry name" value="MoeA_linker/N"/>
</dbReference>
<comment type="similarity">
    <text evidence="4 11">Belongs to the MoeA family.</text>
</comment>
<evidence type="ECO:0000256" key="5">
    <source>
        <dbReference type="ARBA" id="ARBA00022505"/>
    </source>
</evidence>
<dbReference type="InterPro" id="IPR036135">
    <property type="entry name" value="MoeA_linker/N_sf"/>
</dbReference>
<organism evidence="13 14">
    <name type="scientific">Aquitalea magnusonii</name>
    <dbReference type="NCBI Taxonomy" id="332411"/>
    <lineage>
        <taxon>Bacteria</taxon>
        <taxon>Pseudomonadati</taxon>
        <taxon>Pseudomonadota</taxon>
        <taxon>Betaproteobacteria</taxon>
        <taxon>Neisseriales</taxon>
        <taxon>Chromobacteriaceae</taxon>
        <taxon>Aquitalea</taxon>
    </lineage>
</organism>
<dbReference type="Pfam" id="PF00994">
    <property type="entry name" value="MoCF_biosynth"/>
    <property type="match status" value="1"/>
</dbReference>
<dbReference type="SUPFAM" id="SSF53218">
    <property type="entry name" value="Molybdenum cofactor biosynthesis proteins"/>
    <property type="match status" value="1"/>
</dbReference>
<dbReference type="PANTHER" id="PTHR10192">
    <property type="entry name" value="MOLYBDOPTERIN BIOSYNTHESIS PROTEIN"/>
    <property type="match status" value="1"/>
</dbReference>
<dbReference type="FunFam" id="3.40.980.10:FF:000004">
    <property type="entry name" value="Molybdopterin molybdenumtransferase"/>
    <property type="match status" value="1"/>
</dbReference>
<dbReference type="Pfam" id="PF03454">
    <property type="entry name" value="MoeA_C"/>
    <property type="match status" value="1"/>
</dbReference>
<evidence type="ECO:0000256" key="10">
    <source>
        <dbReference type="ARBA" id="ARBA00047317"/>
    </source>
</evidence>
<keyword evidence="5 11" id="KW-0500">Molybdenum</keyword>
<name>A0A318JPN7_9NEIS</name>
<gene>
    <name evidence="13" type="ORF">DFR38_10216</name>
</gene>
<dbReference type="InterPro" id="IPR005111">
    <property type="entry name" value="MoeA_C_domain_IV"/>
</dbReference>
<keyword evidence="8 11" id="KW-0460">Magnesium</keyword>
<evidence type="ECO:0000256" key="9">
    <source>
        <dbReference type="ARBA" id="ARBA00023150"/>
    </source>
</evidence>
<feature type="domain" description="MoaB/Mog" evidence="12">
    <location>
        <begin position="173"/>
        <end position="310"/>
    </location>
</feature>
<evidence type="ECO:0000256" key="6">
    <source>
        <dbReference type="ARBA" id="ARBA00022679"/>
    </source>
</evidence>
<dbReference type="SMART" id="SM00852">
    <property type="entry name" value="MoCF_biosynth"/>
    <property type="match status" value="1"/>
</dbReference>
<evidence type="ECO:0000313" key="13">
    <source>
        <dbReference type="EMBL" id="PXX50369.1"/>
    </source>
</evidence>
<dbReference type="GO" id="GO:0006777">
    <property type="term" value="P:Mo-molybdopterin cofactor biosynthetic process"/>
    <property type="evidence" value="ECO:0007669"/>
    <property type="project" value="UniProtKB-UniRule"/>
</dbReference>
<dbReference type="EMBL" id="QJKC01000002">
    <property type="protein sequence ID" value="PXX50369.1"/>
    <property type="molecule type" value="Genomic_DNA"/>
</dbReference>
<sequence length="400" mass="42555">MLTVDQARDWLLQRARPLTATETVPLLQALGRILATPLLASLDVPPHDNSAMDGYALNTADAGQPLPLSQRIAAGCQPQPLQAATAARIFTGAPIPAGADAVVMQEMAELQADGRVAFSQSPRPGQNIRRAGEDIRRGSQVLSAGQQLTAAHLGLAASIGVAELTVFRPLRVAVFFTGDELVEPGQPLAAGQIYNSNRYWLVPELMQLGCEVTDLGIVPDSLSRTREILQDAAALADVIMTCGGVSVGEEDHVKAAVEAEGALDLWKIAIKPGKPLASGRVGQAGFVGLPGNPVSGFVTYQVLVKPYLQRCAGLLADIGQAPRQYPAGFVWDRPDSRREEFLRVKLVQQDGQWQLQPYPNQGSGVLTSCAWADGLVRLAAGQQVQPGDLLELLPIGRFGC</sequence>
<comment type="catalytic activity">
    <reaction evidence="10">
        <text>adenylyl-molybdopterin + molybdate = Mo-molybdopterin + AMP + H(+)</text>
        <dbReference type="Rhea" id="RHEA:35047"/>
        <dbReference type="ChEBI" id="CHEBI:15378"/>
        <dbReference type="ChEBI" id="CHEBI:36264"/>
        <dbReference type="ChEBI" id="CHEBI:62727"/>
        <dbReference type="ChEBI" id="CHEBI:71302"/>
        <dbReference type="ChEBI" id="CHEBI:456215"/>
        <dbReference type="EC" id="2.10.1.1"/>
    </reaction>
</comment>
<dbReference type="Gene3D" id="2.170.190.11">
    <property type="entry name" value="Molybdopterin biosynthesis moea protein, domain 3"/>
    <property type="match status" value="1"/>
</dbReference>
<evidence type="ECO:0000256" key="8">
    <source>
        <dbReference type="ARBA" id="ARBA00022842"/>
    </source>
</evidence>
<keyword evidence="9 11" id="KW-0501">Molybdenum cofactor biosynthesis</keyword>
<evidence type="ECO:0000256" key="11">
    <source>
        <dbReference type="RuleBase" id="RU365090"/>
    </source>
</evidence>
<evidence type="ECO:0000256" key="2">
    <source>
        <dbReference type="ARBA" id="ARBA00002901"/>
    </source>
</evidence>
<dbReference type="NCBIfam" id="NF045515">
    <property type="entry name" value="Glp_gephyrin"/>
    <property type="match status" value="1"/>
</dbReference>
<dbReference type="NCBIfam" id="TIGR00177">
    <property type="entry name" value="molyb_syn"/>
    <property type="match status" value="1"/>
</dbReference>
<dbReference type="OrthoDB" id="9804758at2"/>
<proteinExistence type="inferred from homology"/>
<keyword evidence="7 11" id="KW-0479">Metal-binding</keyword>
<evidence type="ECO:0000313" key="14">
    <source>
        <dbReference type="Proteomes" id="UP000248395"/>
    </source>
</evidence>
<evidence type="ECO:0000256" key="4">
    <source>
        <dbReference type="ARBA" id="ARBA00010763"/>
    </source>
</evidence>
<dbReference type="GO" id="GO:0061599">
    <property type="term" value="F:molybdopterin molybdotransferase activity"/>
    <property type="evidence" value="ECO:0007669"/>
    <property type="project" value="UniProtKB-UniRule"/>
</dbReference>
<comment type="pathway">
    <text evidence="3 11">Cofactor biosynthesis; molybdopterin biosynthesis.</text>
</comment>
<protein>
    <recommendedName>
        <fullName evidence="11">Molybdopterin molybdenumtransferase</fullName>
        <ecNumber evidence="11">2.10.1.1</ecNumber>
    </recommendedName>
</protein>
<dbReference type="Gene3D" id="3.40.980.10">
    <property type="entry name" value="MoaB/Mog-like domain"/>
    <property type="match status" value="1"/>
</dbReference>
<comment type="caution">
    <text evidence="13">The sequence shown here is derived from an EMBL/GenBank/DDBJ whole genome shotgun (WGS) entry which is preliminary data.</text>
</comment>
<dbReference type="RefSeq" id="WP_059285460.1">
    <property type="nucleotide sequence ID" value="NZ_LNQU01000027.1"/>
</dbReference>
<dbReference type="CDD" id="cd00887">
    <property type="entry name" value="MoeA"/>
    <property type="match status" value="1"/>
</dbReference>
<dbReference type="SUPFAM" id="SSF63867">
    <property type="entry name" value="MoeA C-terminal domain-like"/>
    <property type="match status" value="1"/>
</dbReference>
<comment type="cofactor">
    <cofactor evidence="1 11">
        <name>Mg(2+)</name>
        <dbReference type="ChEBI" id="CHEBI:18420"/>
    </cofactor>
</comment>
<evidence type="ECO:0000256" key="7">
    <source>
        <dbReference type="ARBA" id="ARBA00022723"/>
    </source>
</evidence>
<dbReference type="InterPro" id="IPR036425">
    <property type="entry name" value="MoaB/Mog-like_dom_sf"/>
</dbReference>
<dbReference type="GO" id="GO:0005829">
    <property type="term" value="C:cytosol"/>
    <property type="evidence" value="ECO:0007669"/>
    <property type="project" value="TreeGrafter"/>
</dbReference>